<proteinExistence type="predicted"/>
<dbReference type="InterPro" id="IPR036188">
    <property type="entry name" value="FAD/NAD-bd_sf"/>
</dbReference>
<keyword evidence="3" id="KW-1185">Reference proteome</keyword>
<sequence>MIAIIGGGPAGIALGRNLDRLGMPWTLFEARDLASTWKRAPPELTVLSPWWTNILSARSLLKHWPLRKVPARLYASHLEELARDLRGSVVENTAVTRIMTEGDGRWSLLDQEGRHLGTYDAVVIATGYFSNPKPPCPDFSHDGSRPVLHAAELRDYGSLLSLVDEPGSKGPVLVVGRRVTAGQILIALTERNIPTAISLRSATEYRRSGMVAWLREMAYYVWEELEAWRHPRLRRNSYPPMEGGRLRRLIESGRIPKFGVPRTLRDGVVQFHDGSQLPVGAVVLATGYAPAVCPFSNVVDLQPDGRFRTVGDYESMCAPGVYLLGYDNLYDHRSRYLRGIRLDARRLARLLYLRYSASALSRTGSLR</sequence>
<dbReference type="InterPro" id="IPR050982">
    <property type="entry name" value="Auxin_biosynth/cation_transpt"/>
</dbReference>
<dbReference type="SUPFAM" id="SSF51905">
    <property type="entry name" value="FAD/NAD(P)-binding domain"/>
    <property type="match status" value="1"/>
</dbReference>
<evidence type="ECO:0000256" key="1">
    <source>
        <dbReference type="ARBA" id="ARBA00023002"/>
    </source>
</evidence>
<evidence type="ECO:0000313" key="2">
    <source>
        <dbReference type="EMBL" id="MES0873762.1"/>
    </source>
</evidence>
<protein>
    <submittedName>
        <fullName evidence="2">NAD(P)-binding domain-containing protein</fullName>
    </submittedName>
</protein>
<keyword evidence="1" id="KW-0560">Oxidoreductase</keyword>
<comment type="caution">
    <text evidence="2">The sequence shown here is derived from an EMBL/GenBank/DDBJ whole genome shotgun (WGS) entry which is preliminary data.</text>
</comment>
<dbReference type="PANTHER" id="PTHR43539:SF78">
    <property type="entry name" value="FLAVIN-CONTAINING MONOOXYGENASE"/>
    <property type="match status" value="1"/>
</dbReference>
<dbReference type="Pfam" id="PF13738">
    <property type="entry name" value="Pyr_redox_3"/>
    <property type="match status" value="1"/>
</dbReference>
<name>A0ABV2A926_9GAMM</name>
<dbReference type="Gene3D" id="3.50.50.60">
    <property type="entry name" value="FAD/NAD(P)-binding domain"/>
    <property type="match status" value="1"/>
</dbReference>
<accession>A0ABV2A926</accession>
<gene>
    <name evidence="2" type="ORF">ABSH63_07080</name>
</gene>
<dbReference type="RefSeq" id="WP_352888595.1">
    <property type="nucleotide sequence ID" value="NZ_JBEPIJ010000006.1"/>
</dbReference>
<dbReference type="PRINTS" id="PR00420">
    <property type="entry name" value="RNGMNOXGNASE"/>
</dbReference>
<dbReference type="Proteomes" id="UP001465331">
    <property type="component" value="Unassembled WGS sequence"/>
</dbReference>
<organism evidence="2 3">
    <name type="scientific">Sinimarinibacterium thermocellulolyticum</name>
    <dbReference type="NCBI Taxonomy" id="3170016"/>
    <lineage>
        <taxon>Bacteria</taxon>
        <taxon>Pseudomonadati</taxon>
        <taxon>Pseudomonadota</taxon>
        <taxon>Gammaproteobacteria</taxon>
        <taxon>Nevskiales</taxon>
        <taxon>Nevskiaceae</taxon>
        <taxon>Sinimarinibacterium</taxon>
    </lineage>
</organism>
<evidence type="ECO:0000313" key="3">
    <source>
        <dbReference type="Proteomes" id="UP001465331"/>
    </source>
</evidence>
<dbReference type="EMBL" id="JBEPIJ010000006">
    <property type="protein sequence ID" value="MES0873762.1"/>
    <property type="molecule type" value="Genomic_DNA"/>
</dbReference>
<dbReference type="PANTHER" id="PTHR43539">
    <property type="entry name" value="FLAVIN-BINDING MONOOXYGENASE-LIKE PROTEIN (AFU_ORTHOLOGUE AFUA_4G09220)"/>
    <property type="match status" value="1"/>
</dbReference>
<reference evidence="2 3" key="1">
    <citation type="submission" date="2024-06" db="EMBL/GenBank/DDBJ databases">
        <authorList>
            <person name="Li Z."/>
            <person name="Jiang Y."/>
        </authorList>
    </citation>
    <scope>NUCLEOTIDE SEQUENCE [LARGE SCALE GENOMIC DNA]</scope>
    <source>
        <strain evidence="2 3">HSW-8</strain>
    </source>
</reference>